<reference evidence="3" key="2">
    <citation type="submission" date="2021-04" db="EMBL/GenBank/DDBJ databases">
        <authorList>
            <person name="Gilroy R."/>
        </authorList>
    </citation>
    <scope>NUCLEOTIDE SEQUENCE</scope>
    <source>
        <strain evidence="3">ChiHjej13B12-24818</strain>
    </source>
</reference>
<organism evidence="3 4">
    <name type="scientific">Candidatus Brachybacterium merdavium</name>
    <dbReference type="NCBI Taxonomy" id="2838513"/>
    <lineage>
        <taxon>Bacteria</taxon>
        <taxon>Bacillati</taxon>
        <taxon>Actinomycetota</taxon>
        <taxon>Actinomycetes</taxon>
        <taxon>Micrococcales</taxon>
        <taxon>Dermabacteraceae</taxon>
        <taxon>Brachybacterium</taxon>
    </lineage>
</organism>
<feature type="transmembrane region" description="Helical" evidence="2">
    <location>
        <begin position="75"/>
        <end position="94"/>
    </location>
</feature>
<name>A0A9D2LFG2_9MICO</name>
<feature type="transmembrane region" description="Helical" evidence="2">
    <location>
        <begin position="165"/>
        <end position="187"/>
    </location>
</feature>
<evidence type="ECO:0000256" key="1">
    <source>
        <dbReference type="SAM" id="MobiDB-lite"/>
    </source>
</evidence>
<sequence>MTAVFEPAELLTAALSALFLAVPLAVVVAAGVLAVPRRMVSAPGLGIGIGLLAGVVLAAVSIVAGPLGLLRTGVSLASVLGLLCVMAAAVLIVVRREPARPEAVLGTVGCALVGLGEPGQALPVLFGLSSSVLVVVTALVMEAVVIAALGGALAGLGGRIRAVRWGVAVAALVAGVLMLWGLLAAGLERLLSTTVPAVPMLPMIIVVGAALVAGTVAAVVLEARSAPRGPAPVERNEPGSTPPTPPG</sequence>
<feature type="region of interest" description="Disordered" evidence="1">
    <location>
        <begin position="228"/>
        <end position="247"/>
    </location>
</feature>
<feature type="transmembrane region" description="Helical" evidence="2">
    <location>
        <begin position="103"/>
        <end position="126"/>
    </location>
</feature>
<gene>
    <name evidence="3" type="ORF">H9786_13465</name>
</gene>
<protein>
    <submittedName>
        <fullName evidence="3">Uncharacterized protein</fullName>
    </submittedName>
</protein>
<keyword evidence="2" id="KW-0812">Transmembrane</keyword>
<feature type="transmembrane region" description="Helical" evidence="2">
    <location>
        <begin position="132"/>
        <end position="153"/>
    </location>
</feature>
<evidence type="ECO:0000313" key="3">
    <source>
        <dbReference type="EMBL" id="HJB11508.1"/>
    </source>
</evidence>
<feature type="transmembrane region" description="Helical" evidence="2">
    <location>
        <begin position="12"/>
        <end position="35"/>
    </location>
</feature>
<dbReference type="EMBL" id="DWZH01000103">
    <property type="protein sequence ID" value="HJB11508.1"/>
    <property type="molecule type" value="Genomic_DNA"/>
</dbReference>
<evidence type="ECO:0000313" key="4">
    <source>
        <dbReference type="Proteomes" id="UP000823823"/>
    </source>
</evidence>
<feature type="transmembrane region" description="Helical" evidence="2">
    <location>
        <begin position="47"/>
        <end position="69"/>
    </location>
</feature>
<keyword evidence="2" id="KW-1133">Transmembrane helix</keyword>
<keyword evidence="2" id="KW-0472">Membrane</keyword>
<proteinExistence type="predicted"/>
<comment type="caution">
    <text evidence="3">The sequence shown here is derived from an EMBL/GenBank/DDBJ whole genome shotgun (WGS) entry which is preliminary data.</text>
</comment>
<reference evidence="3" key="1">
    <citation type="journal article" date="2021" name="PeerJ">
        <title>Extensive microbial diversity within the chicken gut microbiome revealed by metagenomics and culture.</title>
        <authorList>
            <person name="Gilroy R."/>
            <person name="Ravi A."/>
            <person name="Getino M."/>
            <person name="Pursley I."/>
            <person name="Horton D.L."/>
            <person name="Alikhan N.F."/>
            <person name="Baker D."/>
            <person name="Gharbi K."/>
            <person name="Hall N."/>
            <person name="Watson M."/>
            <person name="Adriaenssens E.M."/>
            <person name="Foster-Nyarko E."/>
            <person name="Jarju S."/>
            <person name="Secka A."/>
            <person name="Antonio M."/>
            <person name="Oren A."/>
            <person name="Chaudhuri R.R."/>
            <person name="La Ragione R."/>
            <person name="Hildebrand F."/>
            <person name="Pallen M.J."/>
        </authorList>
    </citation>
    <scope>NUCLEOTIDE SEQUENCE</scope>
    <source>
        <strain evidence="3">ChiHjej13B12-24818</strain>
    </source>
</reference>
<feature type="transmembrane region" description="Helical" evidence="2">
    <location>
        <begin position="199"/>
        <end position="221"/>
    </location>
</feature>
<evidence type="ECO:0000256" key="2">
    <source>
        <dbReference type="SAM" id="Phobius"/>
    </source>
</evidence>
<dbReference type="Proteomes" id="UP000823823">
    <property type="component" value="Unassembled WGS sequence"/>
</dbReference>
<dbReference type="AlphaFoldDB" id="A0A9D2LFG2"/>
<accession>A0A9D2LFG2</accession>